<evidence type="ECO:0000313" key="3">
    <source>
        <dbReference type="Proteomes" id="UP001358417"/>
    </source>
</evidence>
<dbReference type="GeneID" id="89976383"/>
<comment type="caution">
    <text evidence="2">The sequence shown here is derived from an EMBL/GenBank/DDBJ whole genome shotgun (WGS) entry which is preliminary data.</text>
</comment>
<dbReference type="RefSeq" id="XP_064702007.1">
    <property type="nucleotide sequence ID" value="XM_064851766.1"/>
</dbReference>
<reference evidence="2 3" key="1">
    <citation type="submission" date="2023-08" db="EMBL/GenBank/DDBJ databases">
        <title>Black Yeasts Isolated from many extreme environments.</title>
        <authorList>
            <person name="Coleine C."/>
            <person name="Stajich J.E."/>
            <person name="Selbmann L."/>
        </authorList>
    </citation>
    <scope>NUCLEOTIDE SEQUENCE [LARGE SCALE GENOMIC DNA]</scope>
    <source>
        <strain evidence="2 3">CCFEE 5792</strain>
    </source>
</reference>
<evidence type="ECO:0000313" key="2">
    <source>
        <dbReference type="EMBL" id="KAK5046416.1"/>
    </source>
</evidence>
<dbReference type="AlphaFoldDB" id="A0AAV9N0T6"/>
<name>A0AAV9N0T6_9EURO</name>
<keyword evidence="3" id="KW-1185">Reference proteome</keyword>
<organism evidence="2 3">
    <name type="scientific">Exophiala bonariae</name>
    <dbReference type="NCBI Taxonomy" id="1690606"/>
    <lineage>
        <taxon>Eukaryota</taxon>
        <taxon>Fungi</taxon>
        <taxon>Dikarya</taxon>
        <taxon>Ascomycota</taxon>
        <taxon>Pezizomycotina</taxon>
        <taxon>Eurotiomycetes</taxon>
        <taxon>Chaetothyriomycetidae</taxon>
        <taxon>Chaetothyriales</taxon>
        <taxon>Herpotrichiellaceae</taxon>
        <taxon>Exophiala</taxon>
    </lineage>
</organism>
<proteinExistence type="predicted"/>
<feature type="transmembrane region" description="Helical" evidence="1">
    <location>
        <begin position="168"/>
        <end position="188"/>
    </location>
</feature>
<keyword evidence="1" id="KW-0472">Membrane</keyword>
<dbReference type="Proteomes" id="UP001358417">
    <property type="component" value="Unassembled WGS sequence"/>
</dbReference>
<dbReference type="EMBL" id="JAVRRD010000030">
    <property type="protein sequence ID" value="KAK5046416.1"/>
    <property type="molecule type" value="Genomic_DNA"/>
</dbReference>
<keyword evidence="1" id="KW-1133">Transmembrane helix</keyword>
<feature type="transmembrane region" description="Helical" evidence="1">
    <location>
        <begin position="120"/>
        <end position="148"/>
    </location>
</feature>
<feature type="transmembrane region" description="Helical" evidence="1">
    <location>
        <begin position="76"/>
        <end position="99"/>
    </location>
</feature>
<feature type="transmembrane region" description="Helical" evidence="1">
    <location>
        <begin position="208"/>
        <end position="231"/>
    </location>
</feature>
<accession>A0AAV9N0T6</accession>
<protein>
    <submittedName>
        <fullName evidence="2">Uncharacterized protein</fullName>
    </submittedName>
</protein>
<sequence>MAARTYDNVNLQFPSNEDVRDSGIYTIPAFQNDFSHPEKAHRISLIRPNVDDNHVGDDDMQAVAAKDHVQSILTPTVIICVPIVLLAGALLALVLIFRVNPKPVSQPASDRKSESNQPAARLVFVASFLSTVAPLLGSYIMALIALPVSRDLEVASRNSEYLKLPTPYQMSLLIGILVAATEQLRTYFGYLLHRTERAGIPRVLHRSAWMMTLTIALAGAVSISDAVLHYMTSTIEFDQVFVRAVPDRQFGRGVSEFCLDFDREKVGLPCSVEFDFVDPNKNFEQTEASRLVHNTSQTSTIRFANLHDQPGSDIAYLTPSDQAIATGTDFHATTVGISTMCELVPASSCSMASWGPTDVYTNFTCSDMFHGTIGMPPNVSDVSSVRIPDAYRSFLMYKPAQNIMYTFFNDSSMKTVYNTVGYNDSGLFDLNIFPLNDSQLVNPFYLALAGRTEYSSFESDSEMLITNDTKRDQYNSIVDFIVNCAVTSYDVSYTWFNQSLYNISAIPTTNGSVLEIFHGSQLYSTVSGGSFDLQDFVDQSSMSGSTKESFLGKFGSLYSSKVLAKIGGYSTNRMALQQQHREHMLLSKVPVVPLSLLIAWSFAYPILGLVLALQAYWAAQHNIKEIVAKLSLRGLSQAAFEDQTEAGSPARSVRLSRENVVQLSKQDTRRVLVDGNATRGFEFRVVV</sequence>
<keyword evidence="1" id="KW-0812">Transmembrane</keyword>
<feature type="transmembrane region" description="Helical" evidence="1">
    <location>
        <begin position="597"/>
        <end position="619"/>
    </location>
</feature>
<gene>
    <name evidence="2" type="ORF">LTR84_008219</name>
</gene>
<evidence type="ECO:0000256" key="1">
    <source>
        <dbReference type="SAM" id="Phobius"/>
    </source>
</evidence>